<dbReference type="PANTHER" id="PTHR35526">
    <property type="entry name" value="ANTI-SIGMA-F FACTOR RSBW-RELATED"/>
    <property type="match status" value="1"/>
</dbReference>
<dbReference type="Proteomes" id="UP001501358">
    <property type="component" value="Unassembled WGS sequence"/>
</dbReference>
<dbReference type="Gene3D" id="3.30.565.10">
    <property type="entry name" value="Histidine kinase-like ATPase, C-terminal domain"/>
    <property type="match status" value="1"/>
</dbReference>
<evidence type="ECO:0000259" key="2">
    <source>
        <dbReference type="Pfam" id="PF13581"/>
    </source>
</evidence>
<organism evidence="3 4">
    <name type="scientific">Streptomyces thermolineatus</name>
    <dbReference type="NCBI Taxonomy" id="44033"/>
    <lineage>
        <taxon>Bacteria</taxon>
        <taxon>Bacillati</taxon>
        <taxon>Actinomycetota</taxon>
        <taxon>Actinomycetes</taxon>
        <taxon>Kitasatosporales</taxon>
        <taxon>Streptomycetaceae</taxon>
        <taxon>Streptomyces</taxon>
    </lineage>
</organism>
<dbReference type="InterPro" id="IPR050267">
    <property type="entry name" value="Anti-sigma-factor_SerPK"/>
</dbReference>
<dbReference type="InterPro" id="IPR003594">
    <property type="entry name" value="HATPase_dom"/>
</dbReference>
<name>A0ABN3M2F0_9ACTN</name>
<proteinExistence type="predicted"/>
<keyword evidence="1" id="KW-0418">Kinase</keyword>
<dbReference type="CDD" id="cd16936">
    <property type="entry name" value="HATPase_RsbW-like"/>
    <property type="match status" value="1"/>
</dbReference>
<protein>
    <recommendedName>
        <fullName evidence="2">Histidine kinase/HSP90-like ATPase domain-containing protein</fullName>
    </recommendedName>
</protein>
<dbReference type="Pfam" id="PF13581">
    <property type="entry name" value="HATPase_c_2"/>
    <property type="match status" value="1"/>
</dbReference>
<dbReference type="SUPFAM" id="SSF55874">
    <property type="entry name" value="ATPase domain of HSP90 chaperone/DNA topoisomerase II/histidine kinase"/>
    <property type="match status" value="1"/>
</dbReference>
<dbReference type="PANTHER" id="PTHR35526:SF3">
    <property type="entry name" value="ANTI-SIGMA-F FACTOR RSBW"/>
    <property type="match status" value="1"/>
</dbReference>
<keyword evidence="4" id="KW-1185">Reference proteome</keyword>
<evidence type="ECO:0000256" key="1">
    <source>
        <dbReference type="ARBA" id="ARBA00022527"/>
    </source>
</evidence>
<gene>
    <name evidence="3" type="ORF">GCM10010406_32050</name>
</gene>
<keyword evidence="1" id="KW-0808">Transferase</keyword>
<comment type="caution">
    <text evidence="3">The sequence shown here is derived from an EMBL/GenBank/DDBJ whole genome shotgun (WGS) entry which is preliminary data.</text>
</comment>
<sequence>MDARRSESNVFSPGGLMGVAALATGHRFELDLPSVTPATVAGTRRVVRTMLSFWALSGPAVDAAAQVVTELVTNVYEHTEERACSLWLGTLGEVLRVEVQDAGRGVPLRRIGLPEDATGGRGLLLVQALSTAWGVERLPFGKVVWSEVQLPVGTEC</sequence>
<accession>A0ABN3M2F0</accession>
<evidence type="ECO:0000313" key="3">
    <source>
        <dbReference type="EMBL" id="GAA2493560.1"/>
    </source>
</evidence>
<dbReference type="InterPro" id="IPR036890">
    <property type="entry name" value="HATPase_C_sf"/>
</dbReference>
<reference evidence="3 4" key="1">
    <citation type="journal article" date="2019" name="Int. J. Syst. Evol. Microbiol.">
        <title>The Global Catalogue of Microorganisms (GCM) 10K type strain sequencing project: providing services to taxonomists for standard genome sequencing and annotation.</title>
        <authorList>
            <consortium name="The Broad Institute Genomics Platform"/>
            <consortium name="The Broad Institute Genome Sequencing Center for Infectious Disease"/>
            <person name="Wu L."/>
            <person name="Ma J."/>
        </authorList>
    </citation>
    <scope>NUCLEOTIDE SEQUENCE [LARGE SCALE GENOMIC DNA]</scope>
    <source>
        <strain evidence="3 4">JCM 6307</strain>
    </source>
</reference>
<evidence type="ECO:0000313" key="4">
    <source>
        <dbReference type="Proteomes" id="UP001501358"/>
    </source>
</evidence>
<feature type="domain" description="Histidine kinase/HSP90-like ATPase" evidence="2">
    <location>
        <begin position="36"/>
        <end position="144"/>
    </location>
</feature>
<keyword evidence="1" id="KW-0723">Serine/threonine-protein kinase</keyword>
<dbReference type="EMBL" id="BAAATA010000017">
    <property type="protein sequence ID" value="GAA2493560.1"/>
    <property type="molecule type" value="Genomic_DNA"/>
</dbReference>